<name>A0A2A2L7V5_9BILA</name>
<protein>
    <submittedName>
        <fullName evidence="1">Uncharacterized protein</fullName>
    </submittedName>
</protein>
<organism evidence="1 2">
    <name type="scientific">Diploscapter pachys</name>
    <dbReference type="NCBI Taxonomy" id="2018661"/>
    <lineage>
        <taxon>Eukaryota</taxon>
        <taxon>Metazoa</taxon>
        <taxon>Ecdysozoa</taxon>
        <taxon>Nematoda</taxon>
        <taxon>Chromadorea</taxon>
        <taxon>Rhabditida</taxon>
        <taxon>Rhabditina</taxon>
        <taxon>Rhabditomorpha</taxon>
        <taxon>Rhabditoidea</taxon>
        <taxon>Rhabditidae</taxon>
        <taxon>Diploscapter</taxon>
    </lineage>
</organism>
<reference evidence="1 2" key="1">
    <citation type="journal article" date="2017" name="Curr. Biol.">
        <title>Genome architecture and evolution of a unichromosomal asexual nematode.</title>
        <authorList>
            <person name="Fradin H."/>
            <person name="Zegar C."/>
            <person name="Gutwein M."/>
            <person name="Lucas J."/>
            <person name="Kovtun M."/>
            <person name="Corcoran D."/>
            <person name="Baugh L.R."/>
            <person name="Kiontke K."/>
            <person name="Gunsalus K."/>
            <person name="Fitch D.H."/>
            <person name="Piano F."/>
        </authorList>
    </citation>
    <scope>NUCLEOTIDE SEQUENCE [LARGE SCALE GENOMIC DNA]</scope>
    <source>
        <strain evidence="1">PF1309</strain>
    </source>
</reference>
<sequence>MEESACVPVRTEGVVSELVADVCAEAGRLHAGSLNARKLHTISDEIAASVQTEVGIWPVDVGTRPAVVESGQGGLLSGKGLLSGDDCRVARIRRLIVQIRAGRWRLDWQSRAGQRLKRKRRQVVICLCVECLEWLMWRLLKCLVERQSLQLHLRLHGLPRAEQLPLATLRIAPCALCPLPGCTLLAVDFCSNSFSLCPHSEPFRGVEACSGRLIGVVADLLDGHNEWLLLLLLLIRLIVVECVLAGWSAAAELRLDRNWSRGWDCRTSHINKSMRKVKRRFFKSKILLTDGIELLLLLLLLADVLCSGSHLVVAALHGLEGRNLVDRQSGRGRDRPNIKTDLILLTPTSSPTQHRLSTVHFA</sequence>
<dbReference type="Proteomes" id="UP000218231">
    <property type="component" value="Unassembled WGS sequence"/>
</dbReference>
<comment type="caution">
    <text evidence="1">The sequence shown here is derived from an EMBL/GenBank/DDBJ whole genome shotgun (WGS) entry which is preliminary data.</text>
</comment>
<dbReference type="AlphaFoldDB" id="A0A2A2L7V5"/>
<dbReference type="EMBL" id="LIAE01007072">
    <property type="protein sequence ID" value="PAV82252.1"/>
    <property type="molecule type" value="Genomic_DNA"/>
</dbReference>
<accession>A0A2A2L7V5</accession>
<gene>
    <name evidence="1" type="ORF">WR25_24508</name>
</gene>
<evidence type="ECO:0000313" key="2">
    <source>
        <dbReference type="Proteomes" id="UP000218231"/>
    </source>
</evidence>
<keyword evidence="2" id="KW-1185">Reference proteome</keyword>
<proteinExistence type="predicted"/>
<evidence type="ECO:0000313" key="1">
    <source>
        <dbReference type="EMBL" id="PAV82252.1"/>
    </source>
</evidence>